<proteinExistence type="predicted"/>
<protein>
    <submittedName>
        <fullName evidence="1">Uncharacterized protein</fullName>
    </submittedName>
</protein>
<gene>
    <name evidence="1" type="ORF">ACFPN6_17850</name>
</gene>
<organism evidence="1 2">
    <name type="scientific">Streptomyces fimbriatus</name>
    <dbReference type="NCBI Taxonomy" id="68197"/>
    <lineage>
        <taxon>Bacteria</taxon>
        <taxon>Bacillati</taxon>
        <taxon>Actinomycetota</taxon>
        <taxon>Actinomycetes</taxon>
        <taxon>Kitasatosporales</taxon>
        <taxon>Streptomycetaceae</taxon>
        <taxon>Streptomyces</taxon>
    </lineage>
</organism>
<keyword evidence="2" id="KW-1185">Reference proteome</keyword>
<evidence type="ECO:0000313" key="1">
    <source>
        <dbReference type="EMBL" id="MFC5226430.1"/>
    </source>
</evidence>
<evidence type="ECO:0000313" key="2">
    <source>
        <dbReference type="Proteomes" id="UP001596156"/>
    </source>
</evidence>
<dbReference type="Proteomes" id="UP001596156">
    <property type="component" value="Unassembled WGS sequence"/>
</dbReference>
<accession>A0ABW0D7W2</accession>
<dbReference type="RefSeq" id="WP_344642661.1">
    <property type="nucleotide sequence ID" value="NZ_BAAASS010000002.1"/>
</dbReference>
<comment type="caution">
    <text evidence="1">The sequence shown here is derived from an EMBL/GenBank/DDBJ whole genome shotgun (WGS) entry which is preliminary data.</text>
</comment>
<sequence>MLEGLADFLAQQRQDVGRLGVGQVGRRDFEHQVADRVGAGGGFVDDAAQRGERGIR</sequence>
<name>A0ABW0D7W2_STRFI</name>
<reference evidence="2" key="1">
    <citation type="journal article" date="2019" name="Int. J. Syst. Evol. Microbiol.">
        <title>The Global Catalogue of Microorganisms (GCM) 10K type strain sequencing project: providing services to taxonomists for standard genome sequencing and annotation.</title>
        <authorList>
            <consortium name="The Broad Institute Genomics Platform"/>
            <consortium name="The Broad Institute Genome Sequencing Center for Infectious Disease"/>
            <person name="Wu L."/>
            <person name="Ma J."/>
        </authorList>
    </citation>
    <scope>NUCLEOTIDE SEQUENCE [LARGE SCALE GENOMIC DNA]</scope>
    <source>
        <strain evidence="2">CCM 8479</strain>
    </source>
</reference>
<dbReference type="EMBL" id="JBHSKL010000019">
    <property type="protein sequence ID" value="MFC5226430.1"/>
    <property type="molecule type" value="Genomic_DNA"/>
</dbReference>